<evidence type="ECO:0000313" key="4">
    <source>
        <dbReference type="Proteomes" id="UP001153069"/>
    </source>
</evidence>
<reference evidence="3" key="1">
    <citation type="submission" date="2020-06" db="EMBL/GenBank/DDBJ databases">
        <authorList>
            <consortium name="Plant Systems Biology data submission"/>
        </authorList>
    </citation>
    <scope>NUCLEOTIDE SEQUENCE</scope>
    <source>
        <strain evidence="3">D6</strain>
    </source>
</reference>
<dbReference type="GO" id="GO:0031902">
    <property type="term" value="C:late endosome membrane"/>
    <property type="evidence" value="ECO:0007669"/>
    <property type="project" value="TreeGrafter"/>
</dbReference>
<dbReference type="Proteomes" id="UP001153069">
    <property type="component" value="Unassembled WGS sequence"/>
</dbReference>
<organism evidence="3 4">
    <name type="scientific">Seminavis robusta</name>
    <dbReference type="NCBI Taxonomy" id="568900"/>
    <lineage>
        <taxon>Eukaryota</taxon>
        <taxon>Sar</taxon>
        <taxon>Stramenopiles</taxon>
        <taxon>Ochrophyta</taxon>
        <taxon>Bacillariophyta</taxon>
        <taxon>Bacillariophyceae</taxon>
        <taxon>Bacillariophycidae</taxon>
        <taxon>Naviculales</taxon>
        <taxon>Naviculaceae</taxon>
        <taxon>Seminavis</taxon>
    </lineage>
</organism>
<feature type="domain" description="Methyltransferase FkbM" evidence="2">
    <location>
        <begin position="118"/>
        <end position="228"/>
    </location>
</feature>
<sequence>MAKMGSSGRVNVSVLLVCLLSMTGLVLELKWGSLSTYAFANVTLNPRGLESVATSDASSDASSTGTASSNAWQPQSGAVGCPGKSKKLSADLFKSQYGEDKVLLEYFGKLCNGTYLEMGALNGVHLSNSHVFHKGLGWKGMLLEASPKNYKELQENRPNELALVHAGICSSQSQLHWVEGKWSPTGGFLEFASQEHQRKFFTPQAIRDAKPVTCSPLGQIIQERLGNQVFFDSIPWILKELNCKL</sequence>
<dbReference type="GO" id="GO:0016197">
    <property type="term" value="P:endosomal transport"/>
    <property type="evidence" value="ECO:0007669"/>
    <property type="project" value="TreeGrafter"/>
</dbReference>
<dbReference type="GO" id="GO:0005886">
    <property type="term" value="C:plasma membrane"/>
    <property type="evidence" value="ECO:0007669"/>
    <property type="project" value="TreeGrafter"/>
</dbReference>
<dbReference type="InterPro" id="IPR006342">
    <property type="entry name" value="FkbM_mtfrase"/>
</dbReference>
<dbReference type="Pfam" id="PF05050">
    <property type="entry name" value="Methyltransf_21"/>
    <property type="match status" value="1"/>
</dbReference>
<gene>
    <name evidence="3" type="ORF">SEMRO_321_G116670.1</name>
</gene>
<comment type="caution">
    <text evidence="3">The sequence shown here is derived from an EMBL/GenBank/DDBJ whole genome shotgun (WGS) entry which is preliminary data.</text>
</comment>
<dbReference type="AlphaFoldDB" id="A0A9N8DRM3"/>
<proteinExistence type="predicted"/>
<keyword evidence="4" id="KW-1185">Reference proteome</keyword>
<dbReference type="OrthoDB" id="2154188at2759"/>
<feature type="compositionally biased region" description="Low complexity" evidence="1">
    <location>
        <begin position="54"/>
        <end position="71"/>
    </location>
</feature>
<dbReference type="GO" id="GO:0005789">
    <property type="term" value="C:endoplasmic reticulum membrane"/>
    <property type="evidence" value="ECO:0007669"/>
    <property type="project" value="TreeGrafter"/>
</dbReference>
<evidence type="ECO:0000313" key="3">
    <source>
        <dbReference type="EMBL" id="CAB9507798.1"/>
    </source>
</evidence>
<evidence type="ECO:0000256" key="1">
    <source>
        <dbReference type="SAM" id="MobiDB-lite"/>
    </source>
</evidence>
<dbReference type="InterPro" id="IPR053202">
    <property type="entry name" value="EGF_Rcpt_Signaling_Reg"/>
</dbReference>
<protein>
    <recommendedName>
        <fullName evidence="2">Methyltransferase FkbM domain-containing protein</fullName>
    </recommendedName>
</protein>
<name>A0A9N8DRM3_9STRA</name>
<feature type="region of interest" description="Disordered" evidence="1">
    <location>
        <begin position="54"/>
        <end position="83"/>
    </location>
</feature>
<dbReference type="EMBL" id="CAICTM010000320">
    <property type="protein sequence ID" value="CAB9507798.1"/>
    <property type="molecule type" value="Genomic_DNA"/>
</dbReference>
<accession>A0A9N8DRM3</accession>
<dbReference type="PANTHER" id="PTHR34009:SF2">
    <property type="entry name" value="PROTEIN STAR"/>
    <property type="match status" value="1"/>
</dbReference>
<dbReference type="GO" id="GO:0005794">
    <property type="term" value="C:Golgi apparatus"/>
    <property type="evidence" value="ECO:0007669"/>
    <property type="project" value="TreeGrafter"/>
</dbReference>
<dbReference type="PANTHER" id="PTHR34009">
    <property type="entry name" value="PROTEIN STAR"/>
    <property type="match status" value="1"/>
</dbReference>
<evidence type="ECO:0000259" key="2">
    <source>
        <dbReference type="Pfam" id="PF05050"/>
    </source>
</evidence>
<dbReference type="GO" id="GO:0006888">
    <property type="term" value="P:endoplasmic reticulum to Golgi vesicle-mediated transport"/>
    <property type="evidence" value="ECO:0007669"/>
    <property type="project" value="TreeGrafter"/>
</dbReference>